<dbReference type="RefSeq" id="WP_115518139.1">
    <property type="nucleotide sequence ID" value="NZ_QRGO01000002.1"/>
</dbReference>
<comment type="caution">
    <text evidence="7">The sequence shown here is derived from an EMBL/GenBank/DDBJ whole genome shotgun (WGS) entry which is preliminary data.</text>
</comment>
<dbReference type="PANTHER" id="PTHR30126:SF6">
    <property type="entry name" value="HTH-TYPE TRANSCRIPTIONAL REGULATOR CYSB-RELATED"/>
    <property type="match status" value="1"/>
</dbReference>
<dbReference type="Gene3D" id="1.10.10.10">
    <property type="entry name" value="Winged helix-like DNA-binding domain superfamily/Winged helix DNA-binding domain"/>
    <property type="match status" value="1"/>
</dbReference>
<dbReference type="GO" id="GO:0000976">
    <property type="term" value="F:transcription cis-regulatory region binding"/>
    <property type="evidence" value="ECO:0007669"/>
    <property type="project" value="TreeGrafter"/>
</dbReference>
<comment type="similarity">
    <text evidence="2">Belongs to the LysR transcriptional regulatory family.</text>
</comment>
<accession>A0A371B367</accession>
<dbReference type="OrthoDB" id="8479357at2"/>
<evidence type="ECO:0000256" key="1">
    <source>
        <dbReference type="ARBA" id="ARBA00003502"/>
    </source>
</evidence>
<dbReference type="SUPFAM" id="SSF46785">
    <property type="entry name" value="Winged helix' DNA-binding domain"/>
    <property type="match status" value="1"/>
</dbReference>
<evidence type="ECO:0000256" key="5">
    <source>
        <dbReference type="ARBA" id="ARBA00023163"/>
    </source>
</evidence>
<dbReference type="InterPro" id="IPR036390">
    <property type="entry name" value="WH_DNA-bd_sf"/>
</dbReference>
<keyword evidence="5" id="KW-0804">Transcription</keyword>
<dbReference type="PANTHER" id="PTHR30126">
    <property type="entry name" value="HTH-TYPE TRANSCRIPTIONAL REGULATOR"/>
    <property type="match status" value="1"/>
</dbReference>
<evidence type="ECO:0000313" key="7">
    <source>
        <dbReference type="EMBL" id="RDV02018.1"/>
    </source>
</evidence>
<keyword evidence="8" id="KW-1185">Reference proteome</keyword>
<keyword evidence="3" id="KW-0805">Transcription regulation</keyword>
<evidence type="ECO:0000256" key="2">
    <source>
        <dbReference type="ARBA" id="ARBA00009437"/>
    </source>
</evidence>
<dbReference type="InterPro" id="IPR036388">
    <property type="entry name" value="WH-like_DNA-bd_sf"/>
</dbReference>
<evidence type="ECO:0000259" key="6">
    <source>
        <dbReference type="PROSITE" id="PS50931"/>
    </source>
</evidence>
<reference evidence="8" key="1">
    <citation type="submission" date="2018-08" db="EMBL/GenBank/DDBJ databases">
        <authorList>
            <person name="Kim S.-J."/>
            <person name="Jung G.-Y."/>
        </authorList>
    </citation>
    <scope>NUCLEOTIDE SEQUENCE [LARGE SCALE GENOMIC DNA]</scope>
    <source>
        <strain evidence="8">GY_H</strain>
    </source>
</reference>
<dbReference type="GO" id="GO:0003700">
    <property type="term" value="F:DNA-binding transcription factor activity"/>
    <property type="evidence" value="ECO:0007669"/>
    <property type="project" value="InterPro"/>
</dbReference>
<dbReference type="AlphaFoldDB" id="A0A371B367"/>
<dbReference type="Pfam" id="PF00126">
    <property type="entry name" value="HTH_1"/>
    <property type="match status" value="1"/>
</dbReference>
<proteinExistence type="inferred from homology"/>
<dbReference type="InterPro" id="IPR000847">
    <property type="entry name" value="LysR_HTH_N"/>
</dbReference>
<dbReference type="Gene3D" id="3.40.190.10">
    <property type="entry name" value="Periplasmic binding protein-like II"/>
    <property type="match status" value="2"/>
</dbReference>
<evidence type="ECO:0000256" key="3">
    <source>
        <dbReference type="ARBA" id="ARBA00023015"/>
    </source>
</evidence>
<sequence>MKLQQLRYVVEIVRHGNHLSAAADALNTSQPGVSRQIQLLELDLGFEIFQRTRNRIIGITEPGKLVLAIAQRVTTDIAALRSLKSDMTSGNRGTLTIGTTHTQARYVLPTVVETFIKSYPQVHLTLKQGDPEEICALVESGDADLAVGTETMREFPGLVQLPCFELPRSIIAPKGHPLLSIPELTVEEIAKYPIITYDTRYSGRWKVMKVFRDNGVEPKVSLSGIDADVCKTYVEKGLGIAILTTVTYDPKRDVGLSARDASHLFPGSMIKVSLRPNVYLRPYLVDFIHAIAPQITVTVLREALREAPARAGMY</sequence>
<feature type="domain" description="HTH lysR-type" evidence="6">
    <location>
        <begin position="1"/>
        <end position="59"/>
    </location>
</feature>
<dbReference type="Proteomes" id="UP000263993">
    <property type="component" value="Unassembled WGS sequence"/>
</dbReference>
<dbReference type="Pfam" id="PF03466">
    <property type="entry name" value="LysR_substrate"/>
    <property type="match status" value="1"/>
</dbReference>
<dbReference type="EMBL" id="QRGO01000002">
    <property type="protein sequence ID" value="RDV02018.1"/>
    <property type="molecule type" value="Genomic_DNA"/>
</dbReference>
<gene>
    <name evidence="7" type="ORF">DXH78_15545</name>
</gene>
<dbReference type="InterPro" id="IPR005119">
    <property type="entry name" value="LysR_subst-bd"/>
</dbReference>
<keyword evidence="4" id="KW-0238">DNA-binding</keyword>
<name>A0A371B367_9BRAD</name>
<protein>
    <submittedName>
        <fullName evidence="7">LysR family transcriptional regulator</fullName>
    </submittedName>
</protein>
<dbReference type="PRINTS" id="PR00039">
    <property type="entry name" value="HTHLYSR"/>
</dbReference>
<comment type="function">
    <text evidence="1">NodD regulates the expression of the nodABCFE genes which encode other nodulation proteins. NodD is also a negative regulator of its own expression. Binds flavonoids as inducers.</text>
</comment>
<dbReference type="PROSITE" id="PS50931">
    <property type="entry name" value="HTH_LYSR"/>
    <property type="match status" value="1"/>
</dbReference>
<evidence type="ECO:0000313" key="8">
    <source>
        <dbReference type="Proteomes" id="UP000263993"/>
    </source>
</evidence>
<dbReference type="GO" id="GO:0019344">
    <property type="term" value="P:cysteine biosynthetic process"/>
    <property type="evidence" value="ECO:0007669"/>
    <property type="project" value="TreeGrafter"/>
</dbReference>
<organism evidence="7 8">
    <name type="scientific">Undibacter mobilis</name>
    <dbReference type="NCBI Taxonomy" id="2292256"/>
    <lineage>
        <taxon>Bacteria</taxon>
        <taxon>Pseudomonadati</taxon>
        <taxon>Pseudomonadota</taxon>
        <taxon>Alphaproteobacteria</taxon>
        <taxon>Hyphomicrobiales</taxon>
        <taxon>Nitrobacteraceae</taxon>
        <taxon>Undibacter</taxon>
    </lineage>
</organism>
<dbReference type="SUPFAM" id="SSF53850">
    <property type="entry name" value="Periplasmic binding protein-like II"/>
    <property type="match status" value="1"/>
</dbReference>
<evidence type="ECO:0000256" key="4">
    <source>
        <dbReference type="ARBA" id="ARBA00023125"/>
    </source>
</evidence>